<feature type="transmembrane region" description="Helical" evidence="7">
    <location>
        <begin position="12"/>
        <end position="33"/>
    </location>
</feature>
<dbReference type="InterPro" id="IPR000515">
    <property type="entry name" value="MetI-like"/>
</dbReference>
<evidence type="ECO:0000256" key="5">
    <source>
        <dbReference type="ARBA" id="ARBA00022989"/>
    </source>
</evidence>
<keyword evidence="4 7" id="KW-0812">Transmembrane</keyword>
<keyword evidence="9" id="KW-0762">Sugar transport</keyword>
<evidence type="ECO:0000259" key="8">
    <source>
        <dbReference type="PROSITE" id="PS50928"/>
    </source>
</evidence>
<evidence type="ECO:0000256" key="1">
    <source>
        <dbReference type="ARBA" id="ARBA00004651"/>
    </source>
</evidence>
<dbReference type="Gene3D" id="1.10.3720.10">
    <property type="entry name" value="MetI-like"/>
    <property type="match status" value="1"/>
</dbReference>
<keyword evidence="10" id="KW-1185">Reference proteome</keyword>
<evidence type="ECO:0000256" key="6">
    <source>
        <dbReference type="ARBA" id="ARBA00023136"/>
    </source>
</evidence>
<keyword evidence="6 7" id="KW-0472">Membrane</keyword>
<evidence type="ECO:0000256" key="7">
    <source>
        <dbReference type="RuleBase" id="RU363032"/>
    </source>
</evidence>
<protein>
    <submittedName>
        <fullName evidence="9">Multiple sugar transport system permease protein/sn-glycerol 3-phosphate transport system permease protein</fullName>
    </submittedName>
</protein>
<evidence type="ECO:0000313" key="9">
    <source>
        <dbReference type="EMBL" id="SDG82716.1"/>
    </source>
</evidence>
<feature type="transmembrane region" description="Helical" evidence="7">
    <location>
        <begin position="98"/>
        <end position="125"/>
    </location>
</feature>
<reference evidence="9 10" key="1">
    <citation type="submission" date="2016-10" db="EMBL/GenBank/DDBJ databases">
        <authorList>
            <person name="Varghese N."/>
            <person name="Submissions S."/>
        </authorList>
    </citation>
    <scope>NUCLEOTIDE SEQUENCE [LARGE SCALE GENOMIC DNA]</scope>
    <source>
        <strain evidence="9 10">DSM 26672</strain>
    </source>
</reference>
<comment type="caution">
    <text evidence="9">The sequence shown here is derived from an EMBL/GenBank/DDBJ whole genome shotgun (WGS) entry which is preliminary data.</text>
</comment>
<dbReference type="Proteomes" id="UP000199468">
    <property type="component" value="Unassembled WGS sequence"/>
</dbReference>
<evidence type="ECO:0000256" key="4">
    <source>
        <dbReference type="ARBA" id="ARBA00022692"/>
    </source>
</evidence>
<evidence type="ECO:0000256" key="2">
    <source>
        <dbReference type="ARBA" id="ARBA00022448"/>
    </source>
</evidence>
<feature type="domain" description="ABC transmembrane type-1" evidence="8">
    <location>
        <begin position="66"/>
        <end position="279"/>
    </location>
</feature>
<name>A0ABY0P266_9HYPH</name>
<dbReference type="InterPro" id="IPR051393">
    <property type="entry name" value="ABC_transporter_permease"/>
</dbReference>
<evidence type="ECO:0000256" key="3">
    <source>
        <dbReference type="ARBA" id="ARBA00022475"/>
    </source>
</evidence>
<feature type="transmembrane region" description="Helical" evidence="7">
    <location>
        <begin position="198"/>
        <end position="220"/>
    </location>
</feature>
<dbReference type="EMBL" id="FNBZ01000005">
    <property type="protein sequence ID" value="SDG82716.1"/>
    <property type="molecule type" value="Genomic_DNA"/>
</dbReference>
<evidence type="ECO:0000313" key="10">
    <source>
        <dbReference type="Proteomes" id="UP000199468"/>
    </source>
</evidence>
<accession>A0ABY0P266</accession>
<dbReference type="SUPFAM" id="SSF161098">
    <property type="entry name" value="MetI-like"/>
    <property type="match status" value="1"/>
</dbReference>
<dbReference type="PANTHER" id="PTHR30193">
    <property type="entry name" value="ABC TRANSPORTER PERMEASE PROTEIN"/>
    <property type="match status" value="1"/>
</dbReference>
<sequence length="287" mass="31229">MTMYSRLTGVNYVLPAMALLMLVLFSPVLYGFWFSLFRIQYGAPTDFAGLENYARLLDDPVLAATLERSAVFTCAAVALTLVIALALAVWINRLGQRLGFVVQMIVILPWIISTVVATLLFRWVFVSDIGLAGSLVRMAGIADMQLLNSPGSAMALLIGVSVWKRLGYAVIILLAGLKGIPEDYEEAAKIDGANRWQIFWLIVLPLLKTPLLLVTIVLTLSNLNTVETPLVLTGGGPGDATRILPIEVFERAFVNFDLGSATALALAMFAGNIILVLAYVRLAKWKA</sequence>
<feature type="transmembrane region" description="Helical" evidence="7">
    <location>
        <begin position="153"/>
        <end position="177"/>
    </location>
</feature>
<proteinExistence type="inferred from homology"/>
<dbReference type="InterPro" id="IPR035906">
    <property type="entry name" value="MetI-like_sf"/>
</dbReference>
<keyword evidence="2 7" id="KW-0813">Transport</keyword>
<feature type="transmembrane region" description="Helical" evidence="7">
    <location>
        <begin position="258"/>
        <end position="280"/>
    </location>
</feature>
<comment type="subcellular location">
    <subcellularLocation>
        <location evidence="1 7">Cell membrane</location>
        <topology evidence="1 7">Multi-pass membrane protein</topology>
    </subcellularLocation>
</comment>
<comment type="similarity">
    <text evidence="7">Belongs to the binding-protein-dependent transport system permease family.</text>
</comment>
<keyword evidence="3" id="KW-1003">Cell membrane</keyword>
<dbReference type="CDD" id="cd06261">
    <property type="entry name" value="TM_PBP2"/>
    <property type="match status" value="1"/>
</dbReference>
<keyword evidence="5 7" id="KW-1133">Transmembrane helix</keyword>
<gene>
    <name evidence="9" type="ORF">SAMN05421844_105380</name>
</gene>
<feature type="transmembrane region" description="Helical" evidence="7">
    <location>
        <begin position="70"/>
        <end position="91"/>
    </location>
</feature>
<organism evidence="9 10">
    <name type="scientific">Bosea robiniae</name>
    <dbReference type="NCBI Taxonomy" id="1036780"/>
    <lineage>
        <taxon>Bacteria</taxon>
        <taxon>Pseudomonadati</taxon>
        <taxon>Pseudomonadota</taxon>
        <taxon>Alphaproteobacteria</taxon>
        <taxon>Hyphomicrobiales</taxon>
        <taxon>Boseaceae</taxon>
        <taxon>Bosea</taxon>
    </lineage>
</organism>
<dbReference type="PANTHER" id="PTHR30193:SF37">
    <property type="entry name" value="INNER MEMBRANE ABC TRANSPORTER PERMEASE PROTEIN YCJO"/>
    <property type="match status" value="1"/>
</dbReference>
<dbReference type="PROSITE" id="PS50928">
    <property type="entry name" value="ABC_TM1"/>
    <property type="match status" value="1"/>
</dbReference>
<dbReference type="Pfam" id="PF00528">
    <property type="entry name" value="BPD_transp_1"/>
    <property type="match status" value="1"/>
</dbReference>
<dbReference type="RefSeq" id="WP_061968984.1">
    <property type="nucleotide sequence ID" value="NZ_FNBZ01000005.1"/>
</dbReference>